<feature type="region of interest" description="Disordered" evidence="1">
    <location>
        <begin position="505"/>
        <end position="530"/>
    </location>
</feature>
<dbReference type="Gene3D" id="4.10.60.10">
    <property type="entry name" value="Zinc finger, CCHC-type"/>
    <property type="match status" value="1"/>
</dbReference>
<comment type="caution">
    <text evidence="2">The sequence shown here is derived from an EMBL/GenBank/DDBJ whole genome shotgun (WGS) entry which is preliminary data.</text>
</comment>
<evidence type="ECO:0008006" key="4">
    <source>
        <dbReference type="Google" id="ProtNLM"/>
    </source>
</evidence>
<proteinExistence type="predicted"/>
<reference evidence="2" key="1">
    <citation type="submission" date="2023-11" db="EMBL/GenBank/DDBJ databases">
        <title>Genome assemblies of two species of porcelain crab, Petrolisthes cinctipes and Petrolisthes manimaculis (Anomura: Porcellanidae).</title>
        <authorList>
            <person name="Angst P."/>
        </authorList>
    </citation>
    <scope>NUCLEOTIDE SEQUENCE</scope>
    <source>
        <strain evidence="2">PB745_02</strain>
        <tissue evidence="2">Gill</tissue>
    </source>
</reference>
<feature type="compositionally biased region" description="Basic and acidic residues" evidence="1">
    <location>
        <begin position="722"/>
        <end position="731"/>
    </location>
</feature>
<accession>A0AAE1PMJ0</accession>
<dbReference type="Proteomes" id="UP001292094">
    <property type="component" value="Unassembled WGS sequence"/>
</dbReference>
<feature type="compositionally biased region" description="Low complexity" evidence="1">
    <location>
        <begin position="512"/>
        <end position="525"/>
    </location>
</feature>
<evidence type="ECO:0000313" key="3">
    <source>
        <dbReference type="Proteomes" id="UP001292094"/>
    </source>
</evidence>
<keyword evidence="3" id="KW-1185">Reference proteome</keyword>
<organism evidence="2 3">
    <name type="scientific">Petrolisthes manimaculis</name>
    <dbReference type="NCBI Taxonomy" id="1843537"/>
    <lineage>
        <taxon>Eukaryota</taxon>
        <taxon>Metazoa</taxon>
        <taxon>Ecdysozoa</taxon>
        <taxon>Arthropoda</taxon>
        <taxon>Crustacea</taxon>
        <taxon>Multicrustacea</taxon>
        <taxon>Malacostraca</taxon>
        <taxon>Eumalacostraca</taxon>
        <taxon>Eucarida</taxon>
        <taxon>Decapoda</taxon>
        <taxon>Pleocyemata</taxon>
        <taxon>Anomura</taxon>
        <taxon>Galatheoidea</taxon>
        <taxon>Porcellanidae</taxon>
        <taxon>Petrolisthes</taxon>
    </lineage>
</organism>
<sequence>MVVMVLALTPPIDARRRTECPAYNQSSMVSRQPIEMNKIGEGVLEARFQLLSPPDNNATFKWKKQPKHLKKKGGECWVELSTNNDDEEEELILDLKCPYDLPEFPQLQLTVKCPPDDVEQCATINYCNTKSEATTVNNPTHCDDYIGRVVTPWNITPAHNTISIILKITEWRMQVYNDTPSTTSPPRYYLVQIGIDWMRVTDTTPGHNQTVQQYNCSRPLPHFPNLTITLTCWYKKECGTVNQPCPTDLDHDNNSTEAMEMCLVVWGPIMLSVPKIQPTAHQEDQARQEEEQTYEVEHTSGAEGETHVEQHTGWEEERTHHSTPERTDFTLPPALSPQLRRIAEEVDVCPGNSSTCHETQMKMIILMGIRDDELVQRLISLDSTASLADVVTICRSYEAAKCATSAIRAPQDQLRAVSAYKKGKKNKGHEKNLATKPSPTIATFCKCCAKQHGPNACPATQSTCTSCGRQGHWARTVQCPANQAQCRFCGHVGHYDKCCRTKKKDGRQSGFSSNNSVPNNNNNNNKHQDTRINSCRHLGSAASSATKTPQPINVLVSYGEATSHLLMLPDTGADVTVIGKRHLEILGIPLSSLQPPACTTTLTADGSTMAPALGIFKATLNLGKRSCPARIQVHEGVQTPLLSYGHCKELAIISSDFPKPILEVKHVRLPSGRVWWRNRRFLRPVPDGSDDPLSHSPVAPCLDHERGSNINDPPVFPRRSQRLKEKESARD</sequence>
<feature type="region of interest" description="Disordered" evidence="1">
    <location>
        <begin position="277"/>
        <end position="336"/>
    </location>
</feature>
<dbReference type="AlphaFoldDB" id="A0AAE1PMJ0"/>
<name>A0AAE1PMJ0_9EUCA</name>
<feature type="compositionally biased region" description="Basic and acidic residues" evidence="1">
    <location>
        <begin position="281"/>
        <end position="328"/>
    </location>
</feature>
<evidence type="ECO:0000256" key="1">
    <source>
        <dbReference type="SAM" id="MobiDB-lite"/>
    </source>
</evidence>
<gene>
    <name evidence="2" type="ORF">Pmani_017067</name>
</gene>
<dbReference type="EMBL" id="JAWZYT010001511">
    <property type="protein sequence ID" value="KAK4311430.1"/>
    <property type="molecule type" value="Genomic_DNA"/>
</dbReference>
<protein>
    <recommendedName>
        <fullName evidence="4">Peptidase A2 domain-containing protein</fullName>
    </recommendedName>
</protein>
<evidence type="ECO:0000313" key="2">
    <source>
        <dbReference type="EMBL" id="KAK4311430.1"/>
    </source>
</evidence>
<feature type="region of interest" description="Disordered" evidence="1">
    <location>
        <begin position="686"/>
        <end position="731"/>
    </location>
</feature>